<keyword evidence="3" id="KW-1185">Reference proteome</keyword>
<protein>
    <recommendedName>
        <fullName evidence="1">NAD-dependent epimerase/dehydratase domain-containing protein</fullName>
    </recommendedName>
</protein>
<accession>A0A510NX06</accession>
<evidence type="ECO:0000313" key="3">
    <source>
        <dbReference type="Proteomes" id="UP000053095"/>
    </source>
</evidence>
<dbReference type="InterPro" id="IPR001509">
    <property type="entry name" value="Epimerase_deHydtase"/>
</dbReference>
<evidence type="ECO:0000259" key="1">
    <source>
        <dbReference type="Pfam" id="PF01370"/>
    </source>
</evidence>
<gene>
    <name evidence="2" type="ORF">TCE0_018r06172</name>
</gene>
<dbReference type="PANTHER" id="PTHR48079">
    <property type="entry name" value="PROTEIN YEEZ"/>
    <property type="match status" value="1"/>
</dbReference>
<dbReference type="GO" id="GO:0005737">
    <property type="term" value="C:cytoplasm"/>
    <property type="evidence" value="ECO:0007669"/>
    <property type="project" value="TreeGrafter"/>
</dbReference>
<name>A0A510NX06_TALPI</name>
<feature type="domain" description="NAD-dependent epimerase/dehydratase" evidence="1">
    <location>
        <begin position="4"/>
        <end position="231"/>
    </location>
</feature>
<dbReference type="GO" id="GO:0004029">
    <property type="term" value="F:aldehyde dehydrogenase (NAD+) activity"/>
    <property type="evidence" value="ECO:0007669"/>
    <property type="project" value="TreeGrafter"/>
</dbReference>
<evidence type="ECO:0000313" key="2">
    <source>
        <dbReference type="EMBL" id="GAM36796.1"/>
    </source>
</evidence>
<dbReference type="Gene3D" id="3.40.50.720">
    <property type="entry name" value="NAD(P)-binding Rossmann-like Domain"/>
    <property type="match status" value="2"/>
</dbReference>
<dbReference type="SUPFAM" id="SSF51735">
    <property type="entry name" value="NAD(P)-binding Rossmann-fold domains"/>
    <property type="match status" value="1"/>
</dbReference>
<dbReference type="AlphaFoldDB" id="A0A510NX06"/>
<dbReference type="InterPro" id="IPR036291">
    <property type="entry name" value="NAD(P)-bd_dom_sf"/>
</dbReference>
<organism evidence="2 3">
    <name type="scientific">Talaromyces pinophilus</name>
    <name type="common">Penicillium pinophilum</name>
    <dbReference type="NCBI Taxonomy" id="128442"/>
    <lineage>
        <taxon>Eukaryota</taxon>
        <taxon>Fungi</taxon>
        <taxon>Dikarya</taxon>
        <taxon>Ascomycota</taxon>
        <taxon>Pezizomycotina</taxon>
        <taxon>Eurotiomycetes</taxon>
        <taxon>Eurotiomycetidae</taxon>
        <taxon>Eurotiales</taxon>
        <taxon>Trichocomaceae</taxon>
        <taxon>Talaromyces</taxon>
        <taxon>Talaromyces sect. Talaromyces</taxon>
    </lineage>
</organism>
<sequence length="324" mass="35434">MPRVLIFGATGYVGRRVAGLLVQSGQHCVYGVARTQAKALLLQREEIIPVLCSDPAHNPESYLSTIRSGSIDIVIDVSEAGQGSHAFLRDVKRLGEERIESWRGKGIVNGPKLGYIYCSGTWVHGSSERPVTDLDLVGPDSQTPPEELSAWRVALEKEVLASSDILDVMIIRPALVYGRESTIWAPYFMPVLQAARNKTLSPIEIPLVENSRPGLIHVDDVATAFQKAVEKLPMIAGVRIYPVFDLVTSQESMRDIFDALALCSGYAGTIQLVGHGGDSFSKAMSATFNGTSARAELLLEWRPRRLGGFRKDMSIYAMAFEASL</sequence>
<dbReference type="Proteomes" id="UP000053095">
    <property type="component" value="Unassembled WGS sequence"/>
</dbReference>
<proteinExistence type="predicted"/>
<reference evidence="3" key="1">
    <citation type="journal article" date="2015" name="Genome Announc.">
        <title>Draft genome sequence of Talaromyces cellulolyticus strain Y-94, a source of lignocellulosic biomass-degrading enzymes.</title>
        <authorList>
            <person name="Fujii T."/>
            <person name="Koike H."/>
            <person name="Sawayama S."/>
            <person name="Yano S."/>
            <person name="Inoue H."/>
        </authorList>
    </citation>
    <scope>NUCLEOTIDE SEQUENCE [LARGE SCALE GENOMIC DNA]</scope>
    <source>
        <strain evidence="3">Y-94</strain>
    </source>
</reference>
<dbReference type="PANTHER" id="PTHR48079:SF3">
    <property type="entry name" value="NAD-DEPENDENT EPIMERASE_DEHYDRATASE DOMAIN-CONTAINING PROTEIN"/>
    <property type="match status" value="1"/>
</dbReference>
<dbReference type="EMBL" id="DF933814">
    <property type="protein sequence ID" value="GAM36796.1"/>
    <property type="molecule type" value="Genomic_DNA"/>
</dbReference>
<dbReference type="InterPro" id="IPR051783">
    <property type="entry name" value="NAD(P)-dependent_oxidoreduct"/>
</dbReference>
<dbReference type="Pfam" id="PF01370">
    <property type="entry name" value="Epimerase"/>
    <property type="match status" value="1"/>
</dbReference>